<dbReference type="RefSeq" id="WP_250424039.1">
    <property type="nucleotide sequence ID" value="NZ_JAJKBJ010000010.1"/>
</dbReference>
<dbReference type="Proteomes" id="UP001139721">
    <property type="component" value="Unassembled WGS sequence"/>
</dbReference>
<sequence length="268" mass="28740">MKKVFSIGVVLGAMVNPLWMTSLNAGTMGPIGTEHQWTGFYVGGNLGGKWGKFTAPVTIETATVLGRVLGPSIQFYDVTPSSFTGGGQVGFNWQHNHWVLGAEANINGEDLNDSHIVSAAELYPGTQFVAGDILSTENDVQASILGRLGYAADNWLLYGTGGVGFANVKFLGTFVPSVSGGIRFPGAYNSSTHRLVGGTYGAGIEYALTQNWRMGVEGRYTDYGRRQYPLGSVAIFGLSNSAFIYRPASADLWLRTGEVVLKVNYQFA</sequence>
<dbReference type="AlphaFoldDB" id="A0A9X2IBD5"/>
<dbReference type="PANTHER" id="PTHR34001">
    <property type="entry name" value="BLL7405 PROTEIN"/>
    <property type="match status" value="1"/>
</dbReference>
<name>A0A9X2IBD5_9GAMM</name>
<comment type="subcellular location">
    <subcellularLocation>
        <location evidence="1">Membrane</location>
    </subcellularLocation>
</comment>
<dbReference type="GO" id="GO:0016020">
    <property type="term" value="C:membrane"/>
    <property type="evidence" value="ECO:0007669"/>
    <property type="project" value="UniProtKB-SubCell"/>
</dbReference>
<evidence type="ECO:0000259" key="5">
    <source>
        <dbReference type="Pfam" id="PF13505"/>
    </source>
</evidence>
<evidence type="ECO:0000256" key="1">
    <source>
        <dbReference type="ARBA" id="ARBA00004370"/>
    </source>
</evidence>
<keyword evidence="2 4" id="KW-0732">Signal</keyword>
<evidence type="ECO:0000313" key="7">
    <source>
        <dbReference type="Proteomes" id="UP001139721"/>
    </source>
</evidence>
<keyword evidence="7" id="KW-1185">Reference proteome</keyword>
<protein>
    <submittedName>
        <fullName evidence="6">Outer membrane beta-barrel protein</fullName>
    </submittedName>
</protein>
<dbReference type="PANTHER" id="PTHR34001:SF3">
    <property type="entry name" value="BLL7405 PROTEIN"/>
    <property type="match status" value="1"/>
</dbReference>
<accession>A0A9X2IBD5</accession>
<dbReference type="Gene3D" id="2.40.160.20">
    <property type="match status" value="1"/>
</dbReference>
<dbReference type="Pfam" id="PF13505">
    <property type="entry name" value="OMP_b-brl"/>
    <property type="match status" value="1"/>
</dbReference>
<reference evidence="6" key="1">
    <citation type="submission" date="2021-11" db="EMBL/GenBank/DDBJ databases">
        <title>Legionella maioricencis sp. nov., a new species isolated from hot water samples in Mallorca.</title>
        <authorList>
            <person name="Crespi S."/>
            <person name="Drasar V."/>
            <person name="Salva-Serra F."/>
            <person name="Jaen-Luchoro D."/>
            <person name="Pineiro-Iglesias B."/>
            <person name="Aliaga F."/>
            <person name="Fernandez-Juarez V."/>
            <person name="Coll G."/>
            <person name="Moore E.R.B."/>
            <person name="Bennasar-Figueras A."/>
        </authorList>
    </citation>
    <scope>NUCLEOTIDE SEQUENCE</scope>
    <source>
        <strain evidence="6">HCPI-6</strain>
    </source>
</reference>
<evidence type="ECO:0000313" key="6">
    <source>
        <dbReference type="EMBL" id="MCL9684350.1"/>
    </source>
</evidence>
<evidence type="ECO:0000256" key="4">
    <source>
        <dbReference type="SAM" id="SignalP"/>
    </source>
</evidence>
<comment type="caution">
    <text evidence="6">The sequence shown here is derived from an EMBL/GenBank/DDBJ whole genome shotgun (WGS) entry which is preliminary data.</text>
</comment>
<feature type="chain" id="PRO_5040819965" evidence="4">
    <location>
        <begin position="26"/>
        <end position="268"/>
    </location>
</feature>
<gene>
    <name evidence="6" type="ORF">LOX96_09615</name>
</gene>
<dbReference type="InterPro" id="IPR051692">
    <property type="entry name" value="OMP-like"/>
</dbReference>
<organism evidence="6 7">
    <name type="scientific">Legionella maioricensis</name>
    <dbReference type="NCBI Taxonomy" id="2896528"/>
    <lineage>
        <taxon>Bacteria</taxon>
        <taxon>Pseudomonadati</taxon>
        <taxon>Pseudomonadota</taxon>
        <taxon>Gammaproteobacteria</taxon>
        <taxon>Legionellales</taxon>
        <taxon>Legionellaceae</taxon>
        <taxon>Legionella</taxon>
    </lineage>
</organism>
<dbReference type="SUPFAM" id="SSF56925">
    <property type="entry name" value="OMPA-like"/>
    <property type="match status" value="1"/>
</dbReference>
<proteinExistence type="predicted"/>
<dbReference type="EMBL" id="JAJKBJ010000010">
    <property type="protein sequence ID" value="MCL9684350.1"/>
    <property type="molecule type" value="Genomic_DNA"/>
</dbReference>
<dbReference type="InterPro" id="IPR011250">
    <property type="entry name" value="OMP/PagP_B-barrel"/>
</dbReference>
<evidence type="ECO:0000256" key="3">
    <source>
        <dbReference type="ARBA" id="ARBA00023136"/>
    </source>
</evidence>
<evidence type="ECO:0000256" key="2">
    <source>
        <dbReference type="ARBA" id="ARBA00022729"/>
    </source>
</evidence>
<feature type="signal peptide" evidence="4">
    <location>
        <begin position="1"/>
        <end position="25"/>
    </location>
</feature>
<dbReference type="InterPro" id="IPR027385">
    <property type="entry name" value="Beta-barrel_OMP"/>
</dbReference>
<keyword evidence="3" id="KW-0472">Membrane</keyword>
<feature type="domain" description="Outer membrane protein beta-barrel" evidence="5">
    <location>
        <begin position="34"/>
        <end position="267"/>
    </location>
</feature>